<dbReference type="GO" id="GO:0003824">
    <property type="term" value="F:catalytic activity"/>
    <property type="evidence" value="ECO:0007669"/>
    <property type="project" value="InterPro"/>
</dbReference>
<feature type="non-terminal residue" evidence="2">
    <location>
        <position position="1"/>
    </location>
</feature>
<dbReference type="Pfam" id="PF14529">
    <property type="entry name" value="Exo_endo_phos_2"/>
    <property type="match status" value="1"/>
</dbReference>
<name>A0A4Y2K2S9_ARAVE</name>
<evidence type="ECO:0000259" key="1">
    <source>
        <dbReference type="Pfam" id="PF14529"/>
    </source>
</evidence>
<protein>
    <recommendedName>
        <fullName evidence="1">Endonuclease/exonuclease/phosphatase domain-containing protein</fullName>
    </recommendedName>
</protein>
<dbReference type="InterPro" id="IPR005135">
    <property type="entry name" value="Endo/exonuclease/phosphatase"/>
</dbReference>
<accession>A0A4Y2K2S9</accession>
<dbReference type="OrthoDB" id="6783807at2759"/>
<feature type="domain" description="Endonuclease/exonuclease/phosphatase" evidence="1">
    <location>
        <begin position="169"/>
        <end position="266"/>
    </location>
</feature>
<dbReference type="SUPFAM" id="SSF56219">
    <property type="entry name" value="DNase I-like"/>
    <property type="match status" value="1"/>
</dbReference>
<reference evidence="2 3" key="1">
    <citation type="journal article" date="2019" name="Sci. Rep.">
        <title>Orb-weaving spider Araneus ventricosus genome elucidates the spidroin gene catalogue.</title>
        <authorList>
            <person name="Kono N."/>
            <person name="Nakamura H."/>
            <person name="Ohtoshi R."/>
            <person name="Moran D.A.P."/>
            <person name="Shinohara A."/>
            <person name="Yoshida Y."/>
            <person name="Fujiwara M."/>
            <person name="Mori M."/>
            <person name="Tomita M."/>
            <person name="Arakawa K."/>
        </authorList>
    </citation>
    <scope>NUCLEOTIDE SEQUENCE [LARGE SCALE GENOMIC DNA]</scope>
</reference>
<comment type="caution">
    <text evidence="2">The sequence shown here is derived from an EMBL/GenBank/DDBJ whole genome shotgun (WGS) entry which is preliminary data.</text>
</comment>
<keyword evidence="3" id="KW-1185">Reference proteome</keyword>
<evidence type="ECO:0000313" key="3">
    <source>
        <dbReference type="Proteomes" id="UP000499080"/>
    </source>
</evidence>
<dbReference type="Gene3D" id="3.60.10.10">
    <property type="entry name" value="Endonuclease/exonuclease/phosphatase"/>
    <property type="match status" value="1"/>
</dbReference>
<dbReference type="InterPro" id="IPR036691">
    <property type="entry name" value="Endo/exonu/phosph_ase_sf"/>
</dbReference>
<gene>
    <name evidence="2" type="ORF">AVEN_264016-2_1</name>
</gene>
<proteinExistence type="predicted"/>
<dbReference type="AlphaFoldDB" id="A0A4Y2K2S9"/>
<sequence length="270" mass="30322">KRRLLSSPLSQYIIPPPPSFIQVVANNKKTTLLLYPKEGTDISIRKLLKEEVNPQKEGIRIAEVRVIRNKGLAVDCASEAHALKLLGKLEEKEKLRSVVEAKNSRKASRGVLYTMYLRTHQTRRWRSWISKNSKSAIICPTSNLRITCLTPQDNYVAIKILLKGKPCTTVSAYSSPLEDIEPTLMELQDISEALNNGQLIIGADLNGHYTSWGYNDTSPRGRAIEEFLKAKQLILLNTIDDPITFFRTNVTVGGPDLTFTSTNEIVERTS</sequence>
<dbReference type="EMBL" id="BGPR01004146">
    <property type="protein sequence ID" value="GBM96477.1"/>
    <property type="molecule type" value="Genomic_DNA"/>
</dbReference>
<evidence type="ECO:0000313" key="2">
    <source>
        <dbReference type="EMBL" id="GBM96477.1"/>
    </source>
</evidence>
<organism evidence="2 3">
    <name type="scientific">Araneus ventricosus</name>
    <name type="common">Orbweaver spider</name>
    <name type="synonym">Epeira ventricosa</name>
    <dbReference type="NCBI Taxonomy" id="182803"/>
    <lineage>
        <taxon>Eukaryota</taxon>
        <taxon>Metazoa</taxon>
        <taxon>Ecdysozoa</taxon>
        <taxon>Arthropoda</taxon>
        <taxon>Chelicerata</taxon>
        <taxon>Arachnida</taxon>
        <taxon>Araneae</taxon>
        <taxon>Araneomorphae</taxon>
        <taxon>Entelegynae</taxon>
        <taxon>Araneoidea</taxon>
        <taxon>Araneidae</taxon>
        <taxon>Araneus</taxon>
    </lineage>
</organism>
<dbReference type="Proteomes" id="UP000499080">
    <property type="component" value="Unassembled WGS sequence"/>
</dbReference>